<dbReference type="InterPro" id="IPR020568">
    <property type="entry name" value="Ribosomal_Su5_D2-typ_SF"/>
</dbReference>
<sequence>MPDATAADNPTEQNVETFAFQADTAQLMNLIINGFYSKKDIFLRELISNASTALDRIHYKFLTEPSALDTNQELCIRIIPNIADGTLTIIDTGIGMTKDEMVKNLGTIAHSGAKIPIGASKDDAGVKIIGHFGLGLYSAYLVANKVQVISKSNDDEQYMWESSGGGSFTICPCSEEPLSRGTKVILYMKEDQSDYLKPYIIKEIVCKYSGFTTYPIRLTPGRKFIWSVIDFKEWNEDNEIPTEVVLNKTEPLWMRSPGDITPEEYSKFYLQLSLDFEDHLAVTHFSAENEVVFRALLFVPKHTPIDYFAKNGRLHNVKLYAKRVLVTDRCKNLIPEYLNFIFGVVDAENLPLNIGRESIQQDNILQRIRKILVEKSIELVEEMSKDPVNYMTFHEQFSKSIKLGVYEDNENRYKLANLLRYYSSKSHDQMTDLKGYVSRMKEGQNDIYYMIGESLESITDSAFIEELKKRDLEVLFMTDPMDEFVMNGMTEYLGKRLVCTSSLDLELLEDKKKERFAQVMAEFEPTCAVMKEILGDKVESVIVSNRLVASPSCIVTSTSGWSANMHRIQRAQTLENPNVVLNNCVKKHLEINPNDPIILRLKEMISSGSKPIKVCGDVLNMLYNTALLNSGFSLEKPRSHTKTIYRLIRKCVQIAASETTMDEGKVTASSANAVLTLGGDDCGAMDTIS</sequence>
<reference evidence="11" key="3">
    <citation type="submission" date="2020-10" db="UniProtKB">
        <authorList>
            <consortium name="WormBaseParasite"/>
        </authorList>
    </citation>
    <scope>IDENTIFICATION</scope>
</reference>
<feature type="binding site" evidence="8">
    <location>
        <position position="104"/>
    </location>
    <ligand>
        <name>ATP</name>
        <dbReference type="ChEBI" id="CHEBI:30616"/>
    </ligand>
</feature>
<dbReference type="Pfam" id="PF00183">
    <property type="entry name" value="HSP90"/>
    <property type="match status" value="1"/>
</dbReference>
<keyword evidence="6 9" id="KW-0346">Stress response</keyword>
<evidence type="ECO:0000313" key="9">
    <source>
        <dbReference type="EMBL" id="CDS24907.1"/>
    </source>
</evidence>
<reference evidence="9" key="2">
    <citation type="submission" date="2014-06" db="EMBL/GenBank/DDBJ databases">
        <authorList>
            <person name="Aslett M."/>
        </authorList>
    </citation>
    <scope>NUCLEOTIDE SEQUENCE</scope>
</reference>
<proteinExistence type="inferred from homology"/>
<dbReference type="EMBL" id="LK028639">
    <property type="protein sequence ID" value="CDS24907.1"/>
    <property type="molecule type" value="Genomic_DNA"/>
</dbReference>
<dbReference type="SUPFAM" id="SSF110942">
    <property type="entry name" value="HSP90 C-terminal domain"/>
    <property type="match status" value="1"/>
</dbReference>
<name>A0A068X2C3_ECHGR</name>
<feature type="binding site" evidence="8">
    <location>
        <position position="96"/>
    </location>
    <ligand>
        <name>ATP</name>
        <dbReference type="ChEBI" id="CHEBI:30616"/>
    </ligand>
</feature>
<dbReference type="FunFam" id="3.30.230.80:FF:000001">
    <property type="entry name" value="Heat shock protein 90 alpha"/>
    <property type="match status" value="1"/>
</dbReference>
<gene>
    <name evidence="11" type="primary">EGR_10425</name>
    <name evidence="9" type="ORF">EgrG_000679700</name>
</gene>
<dbReference type="Proteomes" id="UP000492820">
    <property type="component" value="Unassembled WGS sequence"/>
</dbReference>
<keyword evidence="3" id="KW-0963">Cytoplasm</keyword>
<dbReference type="GO" id="GO:0016887">
    <property type="term" value="F:ATP hydrolysis activity"/>
    <property type="evidence" value="ECO:0007669"/>
    <property type="project" value="InterPro"/>
</dbReference>
<dbReference type="GO" id="GO:0005524">
    <property type="term" value="F:ATP binding"/>
    <property type="evidence" value="ECO:0007669"/>
    <property type="project" value="UniProtKB-KW"/>
</dbReference>
<dbReference type="HAMAP" id="MF_00505">
    <property type="entry name" value="HSP90"/>
    <property type="match status" value="1"/>
</dbReference>
<feature type="binding site" evidence="8">
    <location>
        <position position="182"/>
    </location>
    <ligand>
        <name>ATP</name>
        <dbReference type="ChEBI" id="CHEBI:30616"/>
    </ligand>
</feature>
<feature type="binding site" evidence="8">
    <location>
        <position position="91"/>
    </location>
    <ligand>
        <name>ATP</name>
        <dbReference type="ChEBI" id="CHEBI:30616"/>
    </ligand>
</feature>
<dbReference type="AlphaFoldDB" id="A0A068X2C3"/>
<evidence type="ECO:0000313" key="10">
    <source>
        <dbReference type="Proteomes" id="UP000492820"/>
    </source>
</evidence>
<dbReference type="Gene3D" id="3.30.565.10">
    <property type="entry name" value="Histidine kinase-like ATPase, C-terminal domain"/>
    <property type="match status" value="1"/>
</dbReference>
<keyword evidence="4 8" id="KW-0547">Nucleotide-binding</keyword>
<comment type="subcellular location">
    <subcellularLocation>
        <location evidence="1">Cytoplasm</location>
    </subcellularLocation>
</comment>
<dbReference type="Gene3D" id="1.20.120.790">
    <property type="entry name" value="Heat shock protein 90, C-terminal domain"/>
    <property type="match status" value="1"/>
</dbReference>
<dbReference type="GO" id="GO:0140662">
    <property type="term" value="F:ATP-dependent protein folding chaperone"/>
    <property type="evidence" value="ECO:0007669"/>
    <property type="project" value="InterPro"/>
</dbReference>
<dbReference type="FunFam" id="3.30.565.10:FF:000357">
    <property type="entry name" value="Heat shock protein HSP 90-beta"/>
    <property type="match status" value="1"/>
</dbReference>
<evidence type="ECO:0000256" key="2">
    <source>
        <dbReference type="ARBA" id="ARBA00008239"/>
    </source>
</evidence>
<evidence type="ECO:0000256" key="3">
    <source>
        <dbReference type="ARBA" id="ARBA00022490"/>
    </source>
</evidence>
<evidence type="ECO:0000256" key="7">
    <source>
        <dbReference type="ARBA" id="ARBA00023186"/>
    </source>
</evidence>
<dbReference type="InterPro" id="IPR036890">
    <property type="entry name" value="HATPase_C_sf"/>
</dbReference>
<feature type="binding site" evidence="8">
    <location>
        <position position="356"/>
    </location>
    <ligand>
        <name>ATP</name>
        <dbReference type="ChEBI" id="CHEBI:30616"/>
    </ligand>
</feature>
<dbReference type="GO" id="GO:0051082">
    <property type="term" value="F:unfolded protein binding"/>
    <property type="evidence" value="ECO:0007669"/>
    <property type="project" value="InterPro"/>
</dbReference>
<dbReference type="FunFam" id="3.40.50.11260:FF:000001">
    <property type="entry name" value="Heat shock protein 90 alpha"/>
    <property type="match status" value="1"/>
</dbReference>
<reference evidence="9 10" key="1">
    <citation type="journal article" date="2013" name="Nature">
        <title>The genomes of four tapeworm species reveal adaptations to parasitism.</title>
        <authorList>
            <person name="Tsai I.J."/>
            <person name="Zarowiecki M."/>
            <person name="Holroyd N."/>
            <person name="Garciarrubio A."/>
            <person name="Sanchez-Flores A."/>
            <person name="Brooks K.L."/>
            <person name="Tracey A."/>
            <person name="Bobes R.J."/>
            <person name="Fragoso G."/>
            <person name="Sciutto E."/>
            <person name="Aslett M."/>
            <person name="Beasley H."/>
            <person name="Bennett H.M."/>
            <person name="Cai J."/>
            <person name="Camicia F."/>
            <person name="Clark R."/>
            <person name="Cucher M."/>
            <person name="De Silva N."/>
            <person name="Day T.A."/>
            <person name="Deplazes P."/>
            <person name="Estrada K."/>
            <person name="Fernandez C."/>
            <person name="Holland P.W."/>
            <person name="Hou J."/>
            <person name="Hu S."/>
            <person name="Huckvale T."/>
            <person name="Hung S.S."/>
            <person name="Kamenetzky L."/>
            <person name="Keane J.A."/>
            <person name="Kiss F."/>
            <person name="Koziol U."/>
            <person name="Lambert O."/>
            <person name="Liu K."/>
            <person name="Luo X."/>
            <person name="Luo Y."/>
            <person name="Macchiaroli N."/>
            <person name="Nichol S."/>
            <person name="Paps J."/>
            <person name="Parkinson J."/>
            <person name="Pouchkina-Stantcheva N."/>
            <person name="Riddiford N."/>
            <person name="Rosenzvit M."/>
            <person name="Salinas G."/>
            <person name="Wasmuth J.D."/>
            <person name="Zamanian M."/>
            <person name="Zheng Y."/>
            <person name="Cai X."/>
            <person name="Soberon X."/>
            <person name="Olson P.D."/>
            <person name="Laclette J.P."/>
            <person name="Brehm K."/>
            <person name="Berriman M."/>
            <person name="Garciarrubio A."/>
            <person name="Bobes R.J."/>
            <person name="Fragoso G."/>
            <person name="Sanchez-Flores A."/>
            <person name="Estrada K."/>
            <person name="Cevallos M.A."/>
            <person name="Morett E."/>
            <person name="Gonzalez V."/>
            <person name="Portillo T."/>
            <person name="Ochoa-Leyva A."/>
            <person name="Jose M.V."/>
            <person name="Sciutto E."/>
            <person name="Landa A."/>
            <person name="Jimenez L."/>
            <person name="Valdes V."/>
            <person name="Carrero J.C."/>
            <person name="Larralde C."/>
            <person name="Morales-Montor J."/>
            <person name="Limon-Lason J."/>
            <person name="Soberon X."/>
            <person name="Laclette J.P."/>
        </authorList>
    </citation>
    <scope>NUCLEOTIDE SEQUENCE [LARGE SCALE GENOMIC DNA]</scope>
</reference>
<dbReference type="SUPFAM" id="SSF55874">
    <property type="entry name" value="ATPase domain of HSP90 chaperone/DNA topoisomerase II/histidine kinase"/>
    <property type="match status" value="1"/>
</dbReference>
<dbReference type="WBParaSite" id="EgrG_000679700">
    <property type="protein sequence ID" value="EgrG_000679700"/>
    <property type="gene ID" value="EgrG_000679700"/>
</dbReference>
<evidence type="ECO:0000256" key="4">
    <source>
        <dbReference type="ARBA" id="ARBA00022741"/>
    </source>
</evidence>
<dbReference type="CDD" id="cd16927">
    <property type="entry name" value="HATPase_Hsp90-like"/>
    <property type="match status" value="1"/>
</dbReference>
<keyword evidence="5 8" id="KW-0067">ATP-binding</keyword>
<accession>A0A068X2C3</accession>
<dbReference type="SUPFAM" id="SSF54211">
    <property type="entry name" value="Ribosomal protein S5 domain 2-like"/>
    <property type="match status" value="1"/>
</dbReference>
<dbReference type="Gene3D" id="3.30.230.80">
    <property type="match status" value="1"/>
</dbReference>
<keyword evidence="7" id="KW-0143">Chaperone</keyword>
<protein>
    <submittedName>
        <fullName evidence="9 11">Heat shock protein</fullName>
    </submittedName>
</protein>
<dbReference type="InterPro" id="IPR020575">
    <property type="entry name" value="Hsp90_N"/>
</dbReference>
<dbReference type="PIRSF" id="PIRSF002583">
    <property type="entry name" value="Hsp90"/>
    <property type="match status" value="1"/>
</dbReference>
<feature type="binding site" evidence="8">
    <location>
        <begin position="111"/>
        <end position="112"/>
    </location>
    <ligand>
        <name>ATP</name>
        <dbReference type="ChEBI" id="CHEBI:30616"/>
    </ligand>
</feature>
<dbReference type="GO" id="GO:0005737">
    <property type="term" value="C:cytoplasm"/>
    <property type="evidence" value="ECO:0007669"/>
    <property type="project" value="UniProtKB-SubCell"/>
</dbReference>
<dbReference type="OrthoDB" id="5426351at2759"/>
<evidence type="ECO:0000256" key="8">
    <source>
        <dbReference type="PIRSR" id="PIRSR002583-1"/>
    </source>
</evidence>
<dbReference type="Gene3D" id="3.40.50.11260">
    <property type="match status" value="1"/>
</dbReference>
<dbReference type="InterPro" id="IPR037196">
    <property type="entry name" value="HSP90_C"/>
</dbReference>
<dbReference type="Pfam" id="PF13589">
    <property type="entry name" value="HATPase_c_3"/>
    <property type="match status" value="1"/>
</dbReference>
<dbReference type="InterPro" id="IPR001404">
    <property type="entry name" value="Hsp90_fam"/>
</dbReference>
<evidence type="ECO:0000256" key="1">
    <source>
        <dbReference type="ARBA" id="ARBA00004496"/>
    </source>
</evidence>
<evidence type="ECO:0000256" key="6">
    <source>
        <dbReference type="ARBA" id="ARBA00023016"/>
    </source>
</evidence>
<dbReference type="PANTHER" id="PTHR11528">
    <property type="entry name" value="HEAT SHOCK PROTEIN 90 FAMILY MEMBER"/>
    <property type="match status" value="1"/>
</dbReference>
<feature type="binding site" evidence="8">
    <location>
        <position position="49"/>
    </location>
    <ligand>
        <name>ATP</name>
        <dbReference type="ChEBI" id="CHEBI:30616"/>
    </ligand>
</feature>
<feature type="binding site" evidence="8">
    <location>
        <position position="45"/>
    </location>
    <ligand>
        <name>ATP</name>
        <dbReference type="ChEBI" id="CHEBI:30616"/>
    </ligand>
</feature>
<evidence type="ECO:0000313" key="11">
    <source>
        <dbReference type="WBParaSite" id="EgrG_000679700"/>
    </source>
</evidence>
<organism evidence="9">
    <name type="scientific">Echinococcus granulosus</name>
    <name type="common">Hydatid tapeworm</name>
    <dbReference type="NCBI Taxonomy" id="6210"/>
    <lineage>
        <taxon>Eukaryota</taxon>
        <taxon>Metazoa</taxon>
        <taxon>Spiralia</taxon>
        <taxon>Lophotrochozoa</taxon>
        <taxon>Platyhelminthes</taxon>
        <taxon>Cestoda</taxon>
        <taxon>Eucestoda</taxon>
        <taxon>Cyclophyllidea</taxon>
        <taxon>Taeniidae</taxon>
        <taxon>Echinococcus</taxon>
        <taxon>Echinococcus granulosus group</taxon>
    </lineage>
</organism>
<dbReference type="NCBIfam" id="NF003555">
    <property type="entry name" value="PRK05218.1"/>
    <property type="match status" value="1"/>
</dbReference>
<dbReference type="PRINTS" id="PR00775">
    <property type="entry name" value="HEATSHOCK90"/>
</dbReference>
<evidence type="ECO:0000256" key="5">
    <source>
        <dbReference type="ARBA" id="ARBA00022840"/>
    </source>
</evidence>
<comment type="similarity">
    <text evidence="2">Belongs to the heat shock protein 90 family.</text>
</comment>